<dbReference type="Gene3D" id="3.40.50.10860">
    <property type="entry name" value="Leucine Dehydrogenase, chain A, domain 1"/>
    <property type="match status" value="1"/>
</dbReference>
<evidence type="ECO:0000313" key="4">
    <source>
        <dbReference type="EMBL" id="PJJ58046.1"/>
    </source>
</evidence>
<dbReference type="RefSeq" id="WP_211288047.1">
    <property type="nucleotide sequence ID" value="NZ_PGEZ01000001.1"/>
</dbReference>
<dbReference type="CDD" id="cd01065">
    <property type="entry name" value="NAD_bind_Shikimate_DH"/>
    <property type="match status" value="1"/>
</dbReference>
<keyword evidence="2" id="KW-0057">Aromatic amino acid biosynthesis</keyword>
<dbReference type="EMBL" id="PGEZ01000001">
    <property type="protein sequence ID" value="PJJ58046.1"/>
    <property type="molecule type" value="Genomic_DNA"/>
</dbReference>
<dbReference type="GO" id="GO:0009073">
    <property type="term" value="P:aromatic amino acid family biosynthetic process"/>
    <property type="evidence" value="ECO:0007669"/>
    <property type="project" value="UniProtKB-KW"/>
</dbReference>
<keyword evidence="2" id="KW-0028">Amino-acid biosynthesis</keyword>
<proteinExistence type="predicted"/>
<reference evidence="4 5" key="1">
    <citation type="submission" date="2017-11" db="EMBL/GenBank/DDBJ databases">
        <title>Genomic Encyclopedia of Archaeal and Bacterial Type Strains, Phase II (KMG-II): From Individual Species to Whole Genera.</title>
        <authorList>
            <person name="Goeker M."/>
        </authorList>
    </citation>
    <scope>NUCLEOTIDE SEQUENCE [LARGE SCALE GENOMIC DNA]</scope>
    <source>
        <strain evidence="4 5">DSM 27763</strain>
    </source>
</reference>
<dbReference type="GO" id="GO:0019632">
    <property type="term" value="P:shikimate metabolic process"/>
    <property type="evidence" value="ECO:0007669"/>
    <property type="project" value="TreeGrafter"/>
</dbReference>
<accession>A0A2M9BJB5</accession>
<dbReference type="AlphaFoldDB" id="A0A2M9BJB5"/>
<sequence>MTGAVQATERGAEGYLMGLLGHGVTASLTPALHRLEADRQGLRYVYRPVEMPAQAPTGDALKGLLDSARVLGFDALNVTHPLKRAVVAHLDELEPATRRLNAVNTVLIQDGRLVGHNTDLTGFTTAVREHLTADPLGHVLVVGAGGAGSAVAEAAAGLGASPLVVVDAEDRRAQDLAADLSARHPGVDVRPASYADLPDALRDADGIVHCTPTGMAHHPGVPFDVDLLEPSQWVADIVYRPLETELLVRARERGCQVLHGGYMAVYQASHTFTLVTGRVPDHRLMLGDLDELVARSAP</sequence>
<dbReference type="Proteomes" id="UP000230842">
    <property type="component" value="Unassembled WGS sequence"/>
</dbReference>
<name>A0A2M9BJB5_9ACTN</name>
<dbReference type="SUPFAM" id="SSF53223">
    <property type="entry name" value="Aminoacid dehydrogenase-like, N-terminal domain"/>
    <property type="match status" value="1"/>
</dbReference>
<feature type="domain" description="Shikimate dehydrogenase substrate binding N-terminal" evidence="3">
    <location>
        <begin position="19"/>
        <end position="106"/>
    </location>
</feature>
<dbReference type="SUPFAM" id="SSF51735">
    <property type="entry name" value="NAD(P)-binding Rossmann-fold domains"/>
    <property type="match status" value="1"/>
</dbReference>
<evidence type="ECO:0000256" key="1">
    <source>
        <dbReference type="ARBA" id="ARBA00004871"/>
    </source>
</evidence>
<dbReference type="Gene3D" id="3.40.50.720">
    <property type="entry name" value="NAD(P)-binding Rossmann-like Domain"/>
    <property type="match status" value="1"/>
</dbReference>
<protein>
    <submittedName>
        <fullName evidence="4">Shikimate dehydrogenase</fullName>
    </submittedName>
</protein>
<dbReference type="GO" id="GO:0004764">
    <property type="term" value="F:shikimate 3-dehydrogenase (NADP+) activity"/>
    <property type="evidence" value="ECO:0007669"/>
    <property type="project" value="InterPro"/>
</dbReference>
<dbReference type="InterPro" id="IPR036291">
    <property type="entry name" value="NAD(P)-bd_dom_sf"/>
</dbReference>
<dbReference type="InterPro" id="IPR013708">
    <property type="entry name" value="Shikimate_DH-bd_N"/>
</dbReference>
<evidence type="ECO:0000256" key="2">
    <source>
        <dbReference type="ARBA" id="ARBA00023141"/>
    </source>
</evidence>
<dbReference type="NCBIfam" id="NF009201">
    <property type="entry name" value="PRK12549.1"/>
    <property type="match status" value="1"/>
</dbReference>
<keyword evidence="5" id="KW-1185">Reference proteome</keyword>
<evidence type="ECO:0000313" key="5">
    <source>
        <dbReference type="Proteomes" id="UP000230842"/>
    </source>
</evidence>
<dbReference type="InterPro" id="IPR022893">
    <property type="entry name" value="Shikimate_DH_fam"/>
</dbReference>
<gene>
    <name evidence="4" type="ORF">CLV56_2290</name>
</gene>
<comment type="pathway">
    <text evidence="1">Metabolic intermediate biosynthesis; chorismate biosynthesis; chorismate from D-erythrose 4-phosphate and phosphoenolpyruvate: step 4/7.</text>
</comment>
<dbReference type="Pfam" id="PF08501">
    <property type="entry name" value="Shikimate_dh_N"/>
    <property type="match status" value="1"/>
</dbReference>
<dbReference type="PANTHER" id="PTHR21089">
    <property type="entry name" value="SHIKIMATE DEHYDROGENASE"/>
    <property type="match status" value="1"/>
</dbReference>
<organism evidence="4 5">
    <name type="scientific">Mumia flava</name>
    <dbReference type="NCBI Taxonomy" id="1348852"/>
    <lineage>
        <taxon>Bacteria</taxon>
        <taxon>Bacillati</taxon>
        <taxon>Actinomycetota</taxon>
        <taxon>Actinomycetes</taxon>
        <taxon>Propionibacteriales</taxon>
        <taxon>Nocardioidaceae</taxon>
        <taxon>Mumia</taxon>
    </lineage>
</organism>
<dbReference type="InterPro" id="IPR046346">
    <property type="entry name" value="Aminoacid_DH-like_N_sf"/>
</dbReference>
<dbReference type="GO" id="GO:0009423">
    <property type="term" value="P:chorismate biosynthetic process"/>
    <property type="evidence" value="ECO:0007669"/>
    <property type="project" value="TreeGrafter"/>
</dbReference>
<evidence type="ECO:0000259" key="3">
    <source>
        <dbReference type="Pfam" id="PF08501"/>
    </source>
</evidence>
<dbReference type="PANTHER" id="PTHR21089:SF1">
    <property type="entry name" value="BIFUNCTIONAL 3-DEHYDROQUINATE DEHYDRATASE_SHIKIMATE DEHYDROGENASE, CHLOROPLASTIC"/>
    <property type="match status" value="1"/>
</dbReference>
<dbReference type="GO" id="GO:0005829">
    <property type="term" value="C:cytosol"/>
    <property type="evidence" value="ECO:0007669"/>
    <property type="project" value="TreeGrafter"/>
</dbReference>
<comment type="caution">
    <text evidence="4">The sequence shown here is derived from an EMBL/GenBank/DDBJ whole genome shotgun (WGS) entry which is preliminary data.</text>
</comment>
<dbReference type="GO" id="GO:0050661">
    <property type="term" value="F:NADP binding"/>
    <property type="evidence" value="ECO:0007669"/>
    <property type="project" value="TreeGrafter"/>
</dbReference>